<gene>
    <name evidence="2" type="ORF">SCLCIDRAFT_352191</name>
</gene>
<dbReference type="AlphaFoldDB" id="A0A0C3ECT5"/>
<evidence type="ECO:0000256" key="1">
    <source>
        <dbReference type="SAM" id="MobiDB-lite"/>
    </source>
</evidence>
<dbReference type="Proteomes" id="UP000053989">
    <property type="component" value="Unassembled WGS sequence"/>
</dbReference>
<dbReference type="InParanoid" id="A0A0C3ECT5"/>
<protein>
    <submittedName>
        <fullName evidence="2">Uncharacterized protein</fullName>
    </submittedName>
</protein>
<name>A0A0C3ECT5_9AGAM</name>
<evidence type="ECO:0000313" key="3">
    <source>
        <dbReference type="Proteomes" id="UP000053989"/>
    </source>
</evidence>
<organism evidence="2 3">
    <name type="scientific">Scleroderma citrinum Foug A</name>
    <dbReference type="NCBI Taxonomy" id="1036808"/>
    <lineage>
        <taxon>Eukaryota</taxon>
        <taxon>Fungi</taxon>
        <taxon>Dikarya</taxon>
        <taxon>Basidiomycota</taxon>
        <taxon>Agaricomycotina</taxon>
        <taxon>Agaricomycetes</taxon>
        <taxon>Agaricomycetidae</taxon>
        <taxon>Boletales</taxon>
        <taxon>Sclerodermatineae</taxon>
        <taxon>Sclerodermataceae</taxon>
        <taxon>Scleroderma</taxon>
    </lineage>
</organism>
<proteinExistence type="predicted"/>
<accession>A0A0C3ECT5</accession>
<keyword evidence="3" id="KW-1185">Reference proteome</keyword>
<sequence>MIKPGIYGAPLPSPQSVTFNEADPLDDSAADPSLLSTQLFPRQSCPPCRETTCSPGQEPVDWIHPLPSKCFHALPCRLRAPETRPRLNRNQPWLAFQDHCTSASTRTRHVTTTTATTMK</sequence>
<dbReference type="HOGENOM" id="CLU_2062840_0_0_1"/>
<reference evidence="2 3" key="1">
    <citation type="submission" date="2014-04" db="EMBL/GenBank/DDBJ databases">
        <authorList>
            <consortium name="DOE Joint Genome Institute"/>
            <person name="Kuo A."/>
            <person name="Kohler A."/>
            <person name="Nagy L.G."/>
            <person name="Floudas D."/>
            <person name="Copeland A."/>
            <person name="Barry K.W."/>
            <person name="Cichocki N."/>
            <person name="Veneault-Fourrey C."/>
            <person name="LaButti K."/>
            <person name="Lindquist E.A."/>
            <person name="Lipzen A."/>
            <person name="Lundell T."/>
            <person name="Morin E."/>
            <person name="Murat C."/>
            <person name="Sun H."/>
            <person name="Tunlid A."/>
            <person name="Henrissat B."/>
            <person name="Grigoriev I.V."/>
            <person name="Hibbett D.S."/>
            <person name="Martin F."/>
            <person name="Nordberg H.P."/>
            <person name="Cantor M.N."/>
            <person name="Hua S.X."/>
        </authorList>
    </citation>
    <scope>NUCLEOTIDE SEQUENCE [LARGE SCALE GENOMIC DNA]</scope>
    <source>
        <strain evidence="2 3">Foug A</strain>
    </source>
</reference>
<evidence type="ECO:0000313" key="2">
    <source>
        <dbReference type="EMBL" id="KIM66119.1"/>
    </source>
</evidence>
<dbReference type="EMBL" id="KN822018">
    <property type="protein sequence ID" value="KIM66119.1"/>
    <property type="molecule type" value="Genomic_DNA"/>
</dbReference>
<reference evidence="3" key="2">
    <citation type="submission" date="2015-01" db="EMBL/GenBank/DDBJ databases">
        <title>Evolutionary Origins and Diversification of the Mycorrhizal Mutualists.</title>
        <authorList>
            <consortium name="DOE Joint Genome Institute"/>
            <consortium name="Mycorrhizal Genomics Consortium"/>
            <person name="Kohler A."/>
            <person name="Kuo A."/>
            <person name="Nagy L.G."/>
            <person name="Floudas D."/>
            <person name="Copeland A."/>
            <person name="Barry K.W."/>
            <person name="Cichocki N."/>
            <person name="Veneault-Fourrey C."/>
            <person name="LaButti K."/>
            <person name="Lindquist E.A."/>
            <person name="Lipzen A."/>
            <person name="Lundell T."/>
            <person name="Morin E."/>
            <person name="Murat C."/>
            <person name="Riley R."/>
            <person name="Ohm R."/>
            <person name="Sun H."/>
            <person name="Tunlid A."/>
            <person name="Henrissat B."/>
            <person name="Grigoriev I.V."/>
            <person name="Hibbett D.S."/>
            <person name="Martin F."/>
        </authorList>
    </citation>
    <scope>NUCLEOTIDE SEQUENCE [LARGE SCALE GENOMIC DNA]</scope>
    <source>
        <strain evidence="3">Foug A</strain>
    </source>
</reference>
<feature type="region of interest" description="Disordered" evidence="1">
    <location>
        <begin position="1"/>
        <end position="31"/>
    </location>
</feature>